<proteinExistence type="predicted"/>
<gene>
    <name evidence="1" type="ORF">CLUMA_CG021034</name>
</gene>
<dbReference type="Proteomes" id="UP000183832">
    <property type="component" value="Unassembled WGS sequence"/>
</dbReference>
<evidence type="ECO:0000313" key="1">
    <source>
        <dbReference type="EMBL" id="CRL07883.1"/>
    </source>
</evidence>
<dbReference type="AlphaFoldDB" id="A0A1J1J650"/>
<protein>
    <submittedName>
        <fullName evidence="1">CLUMA_CG021034, isoform A</fullName>
    </submittedName>
</protein>
<keyword evidence="2" id="KW-1185">Reference proteome</keyword>
<evidence type="ECO:0000313" key="2">
    <source>
        <dbReference type="Proteomes" id="UP000183832"/>
    </source>
</evidence>
<dbReference type="EMBL" id="CVRI01000074">
    <property type="protein sequence ID" value="CRL07883.1"/>
    <property type="molecule type" value="Genomic_DNA"/>
</dbReference>
<name>A0A1J1J650_9DIPT</name>
<feature type="non-terminal residue" evidence="1">
    <location>
        <position position="1"/>
    </location>
</feature>
<sequence>SIYILTSFDDEISCSYLVRCNNTYRSPLPFFIQKKKEGTWKSKKERTKETRLKK</sequence>
<organism evidence="1 2">
    <name type="scientific">Clunio marinus</name>
    <dbReference type="NCBI Taxonomy" id="568069"/>
    <lineage>
        <taxon>Eukaryota</taxon>
        <taxon>Metazoa</taxon>
        <taxon>Ecdysozoa</taxon>
        <taxon>Arthropoda</taxon>
        <taxon>Hexapoda</taxon>
        <taxon>Insecta</taxon>
        <taxon>Pterygota</taxon>
        <taxon>Neoptera</taxon>
        <taxon>Endopterygota</taxon>
        <taxon>Diptera</taxon>
        <taxon>Nematocera</taxon>
        <taxon>Chironomoidea</taxon>
        <taxon>Chironomidae</taxon>
        <taxon>Clunio</taxon>
    </lineage>
</organism>
<accession>A0A1J1J650</accession>
<reference evidence="1 2" key="1">
    <citation type="submission" date="2015-04" db="EMBL/GenBank/DDBJ databases">
        <authorList>
            <person name="Syromyatnikov M.Y."/>
            <person name="Popov V.N."/>
        </authorList>
    </citation>
    <scope>NUCLEOTIDE SEQUENCE [LARGE SCALE GENOMIC DNA]</scope>
</reference>